<dbReference type="Pfam" id="PF04055">
    <property type="entry name" value="Radical_SAM"/>
    <property type="match status" value="1"/>
</dbReference>
<comment type="similarity">
    <text evidence="3 14">Belongs to the anaerobic coproporphyrinogen-III oxidase family.</text>
</comment>
<comment type="subunit">
    <text evidence="4">Monomer.</text>
</comment>
<protein>
    <recommendedName>
        <fullName evidence="14">Coproporphyrinogen-III oxidase</fullName>
        <ecNumber evidence="14">1.3.98.3</ecNumber>
    </recommendedName>
</protein>
<feature type="binding site" evidence="15">
    <location>
        <position position="207"/>
    </location>
    <ligand>
        <name>S-adenosyl-L-methionine</name>
        <dbReference type="ChEBI" id="CHEBI:59789"/>
        <label>2</label>
    </ligand>
</feature>
<comment type="catalytic activity">
    <reaction evidence="13 14">
        <text>coproporphyrinogen III + 2 S-adenosyl-L-methionine = protoporphyrinogen IX + 2 5'-deoxyadenosine + 2 L-methionine + 2 CO2</text>
        <dbReference type="Rhea" id="RHEA:15425"/>
        <dbReference type="ChEBI" id="CHEBI:16526"/>
        <dbReference type="ChEBI" id="CHEBI:17319"/>
        <dbReference type="ChEBI" id="CHEBI:57307"/>
        <dbReference type="ChEBI" id="CHEBI:57309"/>
        <dbReference type="ChEBI" id="CHEBI:57844"/>
        <dbReference type="ChEBI" id="CHEBI:59789"/>
        <dbReference type="EC" id="1.3.98.3"/>
    </reaction>
</comment>
<dbReference type="PROSITE" id="PS51918">
    <property type="entry name" value="RADICAL_SAM"/>
    <property type="match status" value="1"/>
</dbReference>
<keyword evidence="5 14" id="KW-0004">4Fe-4S</keyword>
<evidence type="ECO:0000256" key="3">
    <source>
        <dbReference type="ARBA" id="ARBA00005493"/>
    </source>
</evidence>
<evidence type="ECO:0000313" key="18">
    <source>
        <dbReference type="EMBL" id="WKK87180.2"/>
    </source>
</evidence>
<evidence type="ECO:0000256" key="10">
    <source>
        <dbReference type="ARBA" id="ARBA00023004"/>
    </source>
</evidence>
<feature type="binding site" evidence="15">
    <location>
        <position position="143"/>
    </location>
    <ligand>
        <name>S-adenosyl-L-methionine</name>
        <dbReference type="ChEBI" id="CHEBI:59789"/>
        <label>1</label>
    </ligand>
</feature>
<evidence type="ECO:0000256" key="2">
    <source>
        <dbReference type="ARBA" id="ARBA00004785"/>
    </source>
</evidence>
<dbReference type="EC" id="1.3.98.3" evidence="14"/>
<feature type="binding site" evidence="15">
    <location>
        <begin position="65"/>
        <end position="67"/>
    </location>
    <ligand>
        <name>S-adenosyl-L-methionine</name>
        <dbReference type="ChEBI" id="CHEBI:59789"/>
        <label>2</label>
    </ligand>
</feature>
<evidence type="ECO:0000256" key="8">
    <source>
        <dbReference type="ARBA" id="ARBA00022723"/>
    </source>
</evidence>
<feature type="binding site" evidence="15">
    <location>
        <position position="110"/>
    </location>
    <ligand>
        <name>S-adenosyl-L-methionine</name>
        <dbReference type="ChEBI" id="CHEBI:59789"/>
        <label>1</label>
    </ligand>
</feature>
<dbReference type="SMART" id="SM00729">
    <property type="entry name" value="Elp3"/>
    <property type="match status" value="1"/>
</dbReference>
<dbReference type="GO" id="GO:0051539">
    <property type="term" value="F:4 iron, 4 sulfur cluster binding"/>
    <property type="evidence" value="ECO:0007669"/>
    <property type="project" value="UniProtKB-KW"/>
</dbReference>
<evidence type="ECO:0000313" key="19">
    <source>
        <dbReference type="Proteomes" id="UP001244443"/>
    </source>
</evidence>
<dbReference type="EMBL" id="CP129970">
    <property type="protein sequence ID" value="WKK87180.2"/>
    <property type="molecule type" value="Genomic_DNA"/>
</dbReference>
<dbReference type="Gene3D" id="1.10.10.920">
    <property type="match status" value="1"/>
</dbReference>
<dbReference type="GO" id="GO:0005737">
    <property type="term" value="C:cytoplasm"/>
    <property type="evidence" value="ECO:0007669"/>
    <property type="project" value="UniProtKB-SubCell"/>
</dbReference>
<keyword evidence="7 14" id="KW-0949">S-adenosyl-L-methionine</keyword>
<keyword evidence="10 14" id="KW-0408">Iron</keyword>
<dbReference type="SFLD" id="SFLDS00029">
    <property type="entry name" value="Radical_SAM"/>
    <property type="match status" value="1"/>
</dbReference>
<accession>A0AA49GH88</accession>
<keyword evidence="19" id="KW-1185">Reference proteome</keyword>
<feature type="binding site" evidence="16">
    <location>
        <position position="63"/>
    </location>
    <ligand>
        <name>[4Fe-4S] cluster</name>
        <dbReference type="ChEBI" id="CHEBI:49883"/>
        <note>4Fe-4S-S-AdoMet</note>
    </ligand>
</feature>
<dbReference type="NCBIfam" id="TIGR00538">
    <property type="entry name" value="hemN"/>
    <property type="match status" value="1"/>
</dbReference>
<dbReference type="RefSeq" id="WP_308357602.1">
    <property type="nucleotide sequence ID" value="NZ_CP129970.2"/>
</dbReference>
<comment type="cofactor">
    <cofactor evidence="14 16">
        <name>[4Fe-4S] cluster</name>
        <dbReference type="ChEBI" id="CHEBI:49883"/>
    </cofactor>
    <text evidence="14 16">Binds 1 [4Fe-4S] cluster. The cluster is coordinated with 3 cysteines and an exchangeable S-adenosyl-L-methionine.</text>
</comment>
<feature type="binding site" evidence="15">
    <location>
        <position position="241"/>
    </location>
    <ligand>
        <name>S-adenosyl-L-methionine</name>
        <dbReference type="ChEBI" id="CHEBI:59789"/>
        <label>2</label>
    </ligand>
</feature>
<evidence type="ECO:0000256" key="13">
    <source>
        <dbReference type="ARBA" id="ARBA00048321"/>
    </source>
</evidence>
<dbReference type="SFLD" id="SFLDG01065">
    <property type="entry name" value="anaerobic_coproporphyrinogen-I"/>
    <property type="match status" value="1"/>
</dbReference>
<keyword evidence="8 14" id="KW-0479">Metal-binding</keyword>
<feature type="binding site" evidence="15">
    <location>
        <position position="53"/>
    </location>
    <ligand>
        <name>S-adenosyl-L-methionine</name>
        <dbReference type="ChEBI" id="CHEBI:59789"/>
        <label>1</label>
    </ligand>
</feature>
<evidence type="ECO:0000256" key="11">
    <source>
        <dbReference type="ARBA" id="ARBA00023014"/>
    </source>
</evidence>
<sequence length="450" mass="52062">MEKLSEKYNKAIPRYTSYPTVPHWELKEPESNKWLEEVKEVYFSQSDKSLSLYIHLPFCESLCTYCGCNKRITKNHSVEDVYIESVLKEWNIYVKNFGERPVIRNIHLGGGTPTFFSAMNLQKLIFTIKDSVIIHPAFAFSFEGHPNNTTYEQLKVLSELGFDRVSYGVQDFNLKVQQAIHRIQPIENVEKVTSWSRELGYGSVNFDLIYGLPFQTLENIKTNIENIEQFKPERIALYSYAHVPWKSKGQRGYKDEDLPTPSEKLKMYQLAKEELNALGYKNIGMDHFALADDELYLAKEEGYLNRNFMGYTTDQNQLMIGLGCSAISSTGTAFVQNEKTVEKYQDSILNQELPLIIGHYLSHEEMVVSKVINQIICNGVAEFMTSEFTIKLWEDAYEELLEMHADELIEMGIYSFKVTKKGMLFVRNICSLFDPKLKNSINQRQFSQSI</sequence>
<dbReference type="GO" id="GO:0051989">
    <property type="term" value="F:coproporphyrinogen dehydrogenase activity"/>
    <property type="evidence" value="ECO:0007669"/>
    <property type="project" value="UniProtKB-EC"/>
</dbReference>
<dbReference type="InterPro" id="IPR034505">
    <property type="entry name" value="Coproporphyrinogen-III_oxidase"/>
</dbReference>
<dbReference type="Proteomes" id="UP001244443">
    <property type="component" value="Chromosome"/>
</dbReference>
<keyword evidence="12 14" id="KW-0627">Porphyrin biosynthesis</keyword>
<reference evidence="18" key="1">
    <citation type="submission" date="2023-08" db="EMBL/GenBank/DDBJ databases">
        <title>Comparative genomics and taxonomic characterization of three novel marine species of genus Marivirga.</title>
        <authorList>
            <person name="Muhammad N."/>
            <person name="Kim S.-G."/>
        </authorList>
    </citation>
    <scope>NUCLEOTIDE SEQUENCE [LARGE SCALE GENOMIC DNA]</scope>
    <source>
        <strain evidence="18">ABR2-2</strain>
    </source>
</reference>
<feature type="binding site" evidence="15">
    <location>
        <position position="170"/>
    </location>
    <ligand>
        <name>S-adenosyl-L-methionine</name>
        <dbReference type="ChEBI" id="CHEBI:59789"/>
        <label>2</label>
    </ligand>
</feature>
<feature type="binding site" evidence="16">
    <location>
        <position position="66"/>
    </location>
    <ligand>
        <name>[4Fe-4S] cluster</name>
        <dbReference type="ChEBI" id="CHEBI:49883"/>
        <note>4Fe-4S-S-AdoMet</note>
    </ligand>
</feature>
<dbReference type="GO" id="GO:0004109">
    <property type="term" value="F:coproporphyrinogen oxidase activity"/>
    <property type="evidence" value="ECO:0007669"/>
    <property type="project" value="InterPro"/>
</dbReference>
<keyword evidence="9 14" id="KW-0560">Oxidoreductase</keyword>
<feature type="binding site" evidence="15">
    <location>
        <position position="182"/>
    </location>
    <ligand>
        <name>S-adenosyl-L-methionine</name>
        <dbReference type="ChEBI" id="CHEBI:59789"/>
        <label>2</label>
    </ligand>
</feature>
<comment type="subcellular location">
    <subcellularLocation>
        <location evidence="1 14">Cytoplasm</location>
    </subcellularLocation>
</comment>
<dbReference type="PANTHER" id="PTHR13932:SF6">
    <property type="entry name" value="OXYGEN-INDEPENDENT COPROPORPHYRINOGEN III OXIDASE"/>
    <property type="match status" value="1"/>
</dbReference>
<evidence type="ECO:0000256" key="14">
    <source>
        <dbReference type="PIRNR" id="PIRNR000167"/>
    </source>
</evidence>
<feature type="domain" description="Radical SAM core" evidence="17">
    <location>
        <begin position="44"/>
        <end position="281"/>
    </location>
</feature>
<evidence type="ECO:0000256" key="4">
    <source>
        <dbReference type="ARBA" id="ARBA00011245"/>
    </source>
</evidence>
<dbReference type="InterPro" id="IPR006638">
    <property type="entry name" value="Elp3/MiaA/NifB-like_rSAM"/>
</dbReference>
<dbReference type="AlphaFoldDB" id="A0AA49GH88"/>
<dbReference type="InterPro" id="IPR007197">
    <property type="entry name" value="rSAM"/>
</dbReference>
<dbReference type="PANTHER" id="PTHR13932">
    <property type="entry name" value="COPROPORPHYRINIGEN III OXIDASE"/>
    <property type="match status" value="1"/>
</dbReference>
<comment type="pathway">
    <text evidence="2 14">Porphyrin-containing compound metabolism; protoporphyrin-IX biosynthesis; protoporphyrinogen-IX from coproporphyrinogen-III (AdoMet route): step 1/1.</text>
</comment>
<evidence type="ECO:0000256" key="1">
    <source>
        <dbReference type="ARBA" id="ARBA00004496"/>
    </source>
</evidence>
<dbReference type="Gene3D" id="3.20.20.70">
    <property type="entry name" value="Aldolase class I"/>
    <property type="match status" value="1"/>
</dbReference>
<name>A0AA49GH88_9BACT</name>
<evidence type="ECO:0000256" key="7">
    <source>
        <dbReference type="ARBA" id="ARBA00022691"/>
    </source>
</evidence>
<dbReference type="InterPro" id="IPR013785">
    <property type="entry name" value="Aldolase_TIM"/>
</dbReference>
<gene>
    <name evidence="18" type="primary">hemN</name>
    <name evidence="18" type="ORF">QYS48_10435</name>
</gene>
<dbReference type="SUPFAM" id="SSF102114">
    <property type="entry name" value="Radical SAM enzymes"/>
    <property type="match status" value="1"/>
</dbReference>
<organism evidence="18 19">
    <name type="scientific">Marivirga arenosa</name>
    <dbReference type="NCBI Taxonomy" id="3059076"/>
    <lineage>
        <taxon>Bacteria</taxon>
        <taxon>Pseudomonadati</taxon>
        <taxon>Bacteroidota</taxon>
        <taxon>Cytophagia</taxon>
        <taxon>Cytophagales</taxon>
        <taxon>Marivirgaceae</taxon>
        <taxon>Marivirga</taxon>
    </lineage>
</organism>
<dbReference type="InterPro" id="IPR058240">
    <property type="entry name" value="rSAM_sf"/>
</dbReference>
<proteinExistence type="inferred from homology"/>
<keyword evidence="6 14" id="KW-0963">Cytoplasm</keyword>
<evidence type="ECO:0000259" key="17">
    <source>
        <dbReference type="PROSITE" id="PS51918"/>
    </source>
</evidence>
<evidence type="ECO:0000256" key="12">
    <source>
        <dbReference type="ARBA" id="ARBA00023244"/>
    </source>
</evidence>
<dbReference type="InterPro" id="IPR004558">
    <property type="entry name" value="Coprogen_oxidase_HemN"/>
</dbReference>
<feature type="binding site" evidence="15">
    <location>
        <begin position="111"/>
        <end position="112"/>
    </location>
    <ligand>
        <name>S-adenosyl-L-methionine</name>
        <dbReference type="ChEBI" id="CHEBI:59789"/>
        <label>2</label>
    </ligand>
</feature>
<evidence type="ECO:0000256" key="5">
    <source>
        <dbReference type="ARBA" id="ARBA00022485"/>
    </source>
</evidence>
<keyword evidence="11 14" id="KW-0411">Iron-sulfur</keyword>
<evidence type="ECO:0000256" key="15">
    <source>
        <dbReference type="PIRSR" id="PIRSR000167-1"/>
    </source>
</evidence>
<evidence type="ECO:0000256" key="16">
    <source>
        <dbReference type="PIRSR" id="PIRSR000167-2"/>
    </source>
</evidence>
<feature type="binding site" evidence="15">
    <location>
        <position position="327"/>
    </location>
    <ligand>
        <name>S-adenosyl-L-methionine</name>
        <dbReference type="ChEBI" id="CHEBI:59789"/>
        <label>1</label>
    </ligand>
</feature>
<dbReference type="GO" id="GO:0046872">
    <property type="term" value="F:metal ion binding"/>
    <property type="evidence" value="ECO:0007669"/>
    <property type="project" value="UniProtKB-KW"/>
</dbReference>
<evidence type="ECO:0000256" key="6">
    <source>
        <dbReference type="ARBA" id="ARBA00022490"/>
    </source>
</evidence>
<dbReference type="GO" id="GO:0006782">
    <property type="term" value="P:protoporphyrinogen IX biosynthetic process"/>
    <property type="evidence" value="ECO:0007669"/>
    <property type="project" value="TreeGrafter"/>
</dbReference>
<feature type="binding site" evidence="16">
    <location>
        <position position="59"/>
    </location>
    <ligand>
        <name>[4Fe-4S] cluster</name>
        <dbReference type="ChEBI" id="CHEBI:49883"/>
        <note>4Fe-4S-S-AdoMet</note>
    </ligand>
</feature>
<dbReference type="SFLD" id="SFLDG01082">
    <property type="entry name" value="B12-binding_domain_containing"/>
    <property type="match status" value="1"/>
</dbReference>
<evidence type="ECO:0000256" key="9">
    <source>
        <dbReference type="ARBA" id="ARBA00023002"/>
    </source>
</evidence>
<dbReference type="PIRSF" id="PIRSF000167">
    <property type="entry name" value="HemN"/>
    <property type="match status" value="1"/>
</dbReference>